<evidence type="ECO:0000256" key="3">
    <source>
        <dbReference type="ARBA" id="ARBA00023163"/>
    </source>
</evidence>
<accession>A0ABP7E211</accession>
<feature type="DNA-binding region" description="H-T-H motif" evidence="4">
    <location>
        <begin position="41"/>
        <end position="60"/>
    </location>
</feature>
<dbReference type="InterPro" id="IPR049445">
    <property type="entry name" value="TetR_SbtR-like_C"/>
</dbReference>
<evidence type="ECO:0000256" key="1">
    <source>
        <dbReference type="ARBA" id="ARBA00023015"/>
    </source>
</evidence>
<name>A0ABP7E211_9ACTN</name>
<evidence type="ECO:0000313" key="7">
    <source>
        <dbReference type="EMBL" id="GAA3713249.1"/>
    </source>
</evidence>
<dbReference type="InterPro" id="IPR001647">
    <property type="entry name" value="HTH_TetR"/>
</dbReference>
<dbReference type="PROSITE" id="PS50977">
    <property type="entry name" value="HTH_TETR_2"/>
    <property type="match status" value="1"/>
</dbReference>
<keyword evidence="2 4" id="KW-0238">DNA-binding</keyword>
<dbReference type="SUPFAM" id="SSF48498">
    <property type="entry name" value="Tetracyclin repressor-like, C-terminal domain"/>
    <property type="match status" value="1"/>
</dbReference>
<gene>
    <name evidence="7" type="ORF">GCM10023082_08750</name>
</gene>
<evidence type="ECO:0000256" key="2">
    <source>
        <dbReference type="ARBA" id="ARBA00023125"/>
    </source>
</evidence>
<evidence type="ECO:0000256" key="5">
    <source>
        <dbReference type="SAM" id="MobiDB-lite"/>
    </source>
</evidence>
<sequence length="216" mass="23138">MSAHRAEADGRAPLRADAARNRAQILRAARAAFRERGTAVPMEEIARRAGVNIATLYRRFPDRDALVAQVLIDGFTLVLGAARDARDRAPQDALGALEDFLLRAIEARDELVLPLIGGPSTDSPEALEVQREIAPALAELLAHARAQGTVRADVTPVDLITAAVLACRPLPLLPADQAAALASRHVRVFLDGLRPDGTRTLPPGPTSEQLSAHLRL</sequence>
<dbReference type="SUPFAM" id="SSF46689">
    <property type="entry name" value="Homeodomain-like"/>
    <property type="match status" value="1"/>
</dbReference>
<feature type="region of interest" description="Disordered" evidence="5">
    <location>
        <begin position="196"/>
        <end position="216"/>
    </location>
</feature>
<dbReference type="RefSeq" id="WP_345641344.1">
    <property type="nucleotide sequence ID" value="NZ_BAABEP010000003.1"/>
</dbReference>
<evidence type="ECO:0000259" key="6">
    <source>
        <dbReference type="PROSITE" id="PS50977"/>
    </source>
</evidence>
<dbReference type="Pfam" id="PF21597">
    <property type="entry name" value="TetR_C_43"/>
    <property type="match status" value="1"/>
</dbReference>
<keyword evidence="1" id="KW-0805">Transcription regulation</keyword>
<organism evidence="7 8">
    <name type="scientific">Streptomyces tremellae</name>
    <dbReference type="NCBI Taxonomy" id="1124239"/>
    <lineage>
        <taxon>Bacteria</taxon>
        <taxon>Bacillati</taxon>
        <taxon>Actinomycetota</taxon>
        <taxon>Actinomycetes</taxon>
        <taxon>Kitasatosporales</taxon>
        <taxon>Streptomycetaceae</taxon>
        <taxon>Streptomyces</taxon>
    </lineage>
</organism>
<keyword evidence="8" id="KW-1185">Reference proteome</keyword>
<dbReference type="Proteomes" id="UP001499884">
    <property type="component" value="Unassembled WGS sequence"/>
</dbReference>
<protein>
    <submittedName>
        <fullName evidence="7">TetR/AcrR family transcriptional regulator</fullName>
    </submittedName>
</protein>
<dbReference type="InterPro" id="IPR050109">
    <property type="entry name" value="HTH-type_TetR-like_transc_reg"/>
</dbReference>
<evidence type="ECO:0000256" key="4">
    <source>
        <dbReference type="PROSITE-ProRule" id="PRU00335"/>
    </source>
</evidence>
<proteinExistence type="predicted"/>
<dbReference type="InterPro" id="IPR009057">
    <property type="entry name" value="Homeodomain-like_sf"/>
</dbReference>
<dbReference type="Pfam" id="PF00440">
    <property type="entry name" value="TetR_N"/>
    <property type="match status" value="1"/>
</dbReference>
<dbReference type="InterPro" id="IPR036271">
    <property type="entry name" value="Tet_transcr_reg_TetR-rel_C_sf"/>
</dbReference>
<dbReference type="PANTHER" id="PTHR30055:SF234">
    <property type="entry name" value="HTH-TYPE TRANSCRIPTIONAL REGULATOR BETI"/>
    <property type="match status" value="1"/>
</dbReference>
<dbReference type="PRINTS" id="PR00455">
    <property type="entry name" value="HTHTETR"/>
</dbReference>
<feature type="domain" description="HTH tetR-type" evidence="6">
    <location>
        <begin position="19"/>
        <end position="78"/>
    </location>
</feature>
<keyword evidence="3" id="KW-0804">Transcription</keyword>
<evidence type="ECO:0000313" key="8">
    <source>
        <dbReference type="Proteomes" id="UP001499884"/>
    </source>
</evidence>
<dbReference type="EMBL" id="BAABEP010000003">
    <property type="protein sequence ID" value="GAA3713249.1"/>
    <property type="molecule type" value="Genomic_DNA"/>
</dbReference>
<reference evidence="8" key="1">
    <citation type="journal article" date="2019" name="Int. J. Syst. Evol. Microbiol.">
        <title>The Global Catalogue of Microorganisms (GCM) 10K type strain sequencing project: providing services to taxonomists for standard genome sequencing and annotation.</title>
        <authorList>
            <consortium name="The Broad Institute Genomics Platform"/>
            <consortium name="The Broad Institute Genome Sequencing Center for Infectious Disease"/>
            <person name="Wu L."/>
            <person name="Ma J."/>
        </authorList>
    </citation>
    <scope>NUCLEOTIDE SEQUENCE [LARGE SCALE GENOMIC DNA]</scope>
    <source>
        <strain evidence="8">JCM 30846</strain>
    </source>
</reference>
<comment type="caution">
    <text evidence="7">The sequence shown here is derived from an EMBL/GenBank/DDBJ whole genome shotgun (WGS) entry which is preliminary data.</text>
</comment>
<dbReference type="PANTHER" id="PTHR30055">
    <property type="entry name" value="HTH-TYPE TRANSCRIPTIONAL REGULATOR RUTR"/>
    <property type="match status" value="1"/>
</dbReference>
<dbReference type="Gene3D" id="1.10.357.10">
    <property type="entry name" value="Tetracycline Repressor, domain 2"/>
    <property type="match status" value="1"/>
</dbReference>